<protein>
    <submittedName>
        <fullName evidence="1">Uncharacterized protein</fullName>
    </submittedName>
</protein>
<reference evidence="1 2" key="1">
    <citation type="submission" date="2019-12" db="EMBL/GenBank/DDBJ databases">
        <authorList>
            <person name="Kun Z."/>
        </authorList>
    </citation>
    <scope>NUCLEOTIDE SEQUENCE [LARGE SCALE GENOMIC DNA]</scope>
    <source>
        <strain evidence="1 2">YIM 123512</strain>
    </source>
</reference>
<gene>
    <name evidence="1" type="ORF">GRQ65_15215</name>
</gene>
<dbReference type="Proteomes" id="UP000473325">
    <property type="component" value="Unassembled WGS sequence"/>
</dbReference>
<dbReference type="EMBL" id="WUEK01000009">
    <property type="protein sequence ID" value="MXG90897.1"/>
    <property type="molecule type" value="Genomic_DNA"/>
</dbReference>
<keyword evidence="2" id="KW-1185">Reference proteome</keyword>
<evidence type="ECO:0000313" key="2">
    <source>
        <dbReference type="Proteomes" id="UP000473325"/>
    </source>
</evidence>
<dbReference type="RefSeq" id="WP_160878826.1">
    <property type="nucleotide sequence ID" value="NZ_WUEK01000009.1"/>
</dbReference>
<sequence>MPDLDLDLAALDQLFKDLLNVSMEFDAISQVDQGLQEAVGDDVLKARIHDWANGWDDRRVEIQLSLEALYKAVNSTHDTFVGADTKLTEKMNGQDG</sequence>
<name>A0A6L7ETS9_9ACTN</name>
<organism evidence="1 2">
    <name type="scientific">Nocardioides flavescens</name>
    <dbReference type="NCBI Taxonomy" id="2691959"/>
    <lineage>
        <taxon>Bacteria</taxon>
        <taxon>Bacillati</taxon>
        <taxon>Actinomycetota</taxon>
        <taxon>Actinomycetes</taxon>
        <taxon>Propionibacteriales</taxon>
        <taxon>Nocardioidaceae</taxon>
        <taxon>Nocardioides</taxon>
    </lineage>
</organism>
<proteinExistence type="predicted"/>
<accession>A0A6L7ETS9</accession>
<dbReference type="AlphaFoldDB" id="A0A6L7ETS9"/>
<evidence type="ECO:0000313" key="1">
    <source>
        <dbReference type="EMBL" id="MXG90897.1"/>
    </source>
</evidence>
<comment type="caution">
    <text evidence="1">The sequence shown here is derived from an EMBL/GenBank/DDBJ whole genome shotgun (WGS) entry which is preliminary data.</text>
</comment>